<gene>
    <name evidence="2" type="ORF">EGYM00163_LOCUS31629</name>
</gene>
<proteinExistence type="predicted"/>
<organism evidence="2">
    <name type="scientific">Eutreptiella gymnastica</name>
    <dbReference type="NCBI Taxonomy" id="73025"/>
    <lineage>
        <taxon>Eukaryota</taxon>
        <taxon>Discoba</taxon>
        <taxon>Euglenozoa</taxon>
        <taxon>Euglenida</taxon>
        <taxon>Spirocuta</taxon>
        <taxon>Euglenophyceae</taxon>
        <taxon>Eutreptiales</taxon>
        <taxon>Eutreptiaceae</taxon>
        <taxon>Eutreptiella</taxon>
    </lineage>
</organism>
<evidence type="ECO:0000256" key="1">
    <source>
        <dbReference type="SAM" id="MobiDB-lite"/>
    </source>
</evidence>
<accession>A0A7S4FZP4</accession>
<evidence type="ECO:0000313" key="2">
    <source>
        <dbReference type="EMBL" id="CAE0820457.1"/>
    </source>
</evidence>
<dbReference type="EMBL" id="HBJA01090875">
    <property type="protein sequence ID" value="CAE0820457.1"/>
    <property type="molecule type" value="Transcribed_RNA"/>
</dbReference>
<feature type="compositionally biased region" description="Low complexity" evidence="1">
    <location>
        <begin position="61"/>
        <end position="71"/>
    </location>
</feature>
<protein>
    <submittedName>
        <fullName evidence="2">Uncharacterized protein</fullName>
    </submittedName>
</protein>
<reference evidence="2" key="1">
    <citation type="submission" date="2021-01" db="EMBL/GenBank/DDBJ databases">
        <authorList>
            <person name="Corre E."/>
            <person name="Pelletier E."/>
            <person name="Niang G."/>
            <person name="Scheremetjew M."/>
            <person name="Finn R."/>
            <person name="Kale V."/>
            <person name="Holt S."/>
            <person name="Cochrane G."/>
            <person name="Meng A."/>
            <person name="Brown T."/>
            <person name="Cohen L."/>
        </authorList>
    </citation>
    <scope>NUCLEOTIDE SEQUENCE</scope>
    <source>
        <strain evidence="2">CCMP1594</strain>
    </source>
</reference>
<name>A0A7S4FZP4_9EUGL</name>
<sequence length="103" mass="10894">MSNGTLRDGAVMRNSKTPDLMQKLKGNRSIDMTEFSGQRLRGAPAGCVGGPEGAGARFELPSSPSPDSAPARRGTLPRRIAPPDHWLLGTTVDSLPEQADPRG</sequence>
<feature type="region of interest" description="Disordered" evidence="1">
    <location>
        <begin position="35"/>
        <end position="103"/>
    </location>
</feature>
<dbReference type="AlphaFoldDB" id="A0A7S4FZP4"/>